<evidence type="ECO:0000313" key="1">
    <source>
        <dbReference type="EMBL" id="MCV2370503.1"/>
    </source>
</evidence>
<reference evidence="1 2" key="1">
    <citation type="submission" date="2021-11" db="EMBL/GenBank/DDBJ databases">
        <authorList>
            <person name="Liang Q."/>
            <person name="Mou H."/>
            <person name="Liu Z."/>
        </authorList>
    </citation>
    <scope>NUCLEOTIDE SEQUENCE [LARGE SCALE GENOMIC DNA]</scope>
    <source>
        <strain evidence="1 2">CHU3</strain>
    </source>
</reference>
<keyword evidence="2" id="KW-1185">Reference proteome</keyword>
<evidence type="ECO:0000313" key="2">
    <source>
        <dbReference type="Proteomes" id="UP001209701"/>
    </source>
</evidence>
<dbReference type="RefSeq" id="WP_263573085.1">
    <property type="nucleotide sequence ID" value="NZ_JAJIRN010000009.1"/>
</dbReference>
<sequence>MDYAGITLTVNTFISVTEGAMQTGGTNPNVGVQVDAGSSSRVTLNNDGSLRVTGGDPTGSKTLTLNVTVLSANTDPASAYYPVVGLIVKQTTVGAEVSNAWGSYTVGTGAAFNTLQVLDKDTVPVGAGSVSYEFFVLIQTPTAAGSIGDYGLIDPRITNL</sequence>
<dbReference type="EMBL" id="JAJIRN010000009">
    <property type="protein sequence ID" value="MCV2370503.1"/>
    <property type="molecule type" value="Genomic_DNA"/>
</dbReference>
<comment type="caution">
    <text evidence="1">The sequence shown here is derived from an EMBL/GenBank/DDBJ whole genome shotgun (WGS) entry which is preliminary data.</text>
</comment>
<dbReference type="Proteomes" id="UP001209701">
    <property type="component" value="Unassembled WGS sequence"/>
</dbReference>
<organism evidence="1 2">
    <name type="scientific">Roseateles oligotrophus</name>
    <dbReference type="NCBI Taxonomy" id="1769250"/>
    <lineage>
        <taxon>Bacteria</taxon>
        <taxon>Pseudomonadati</taxon>
        <taxon>Pseudomonadota</taxon>
        <taxon>Betaproteobacteria</taxon>
        <taxon>Burkholderiales</taxon>
        <taxon>Sphaerotilaceae</taxon>
        <taxon>Roseateles</taxon>
    </lineage>
</organism>
<protein>
    <submittedName>
        <fullName evidence="1">Uncharacterized protein</fullName>
    </submittedName>
</protein>
<proteinExistence type="predicted"/>
<gene>
    <name evidence="1" type="ORF">LNV07_20670</name>
</gene>
<accession>A0ABT2YKB7</accession>
<name>A0ABT2YKB7_9BURK</name>